<comment type="caution">
    <text evidence="3">The sequence shown here is derived from an EMBL/GenBank/DDBJ whole genome shotgun (WGS) entry which is preliminary data.</text>
</comment>
<evidence type="ECO:0000256" key="1">
    <source>
        <dbReference type="SAM" id="MobiDB-lite"/>
    </source>
</evidence>
<evidence type="ECO:0000313" key="3">
    <source>
        <dbReference type="EMBL" id="KAJ8893146.1"/>
    </source>
</evidence>
<feature type="compositionally biased region" description="Basic and acidic residues" evidence="1">
    <location>
        <begin position="240"/>
        <end position="258"/>
    </location>
</feature>
<evidence type="ECO:0000259" key="2">
    <source>
        <dbReference type="Pfam" id="PF18701"/>
    </source>
</evidence>
<dbReference type="InterPro" id="IPR040676">
    <property type="entry name" value="DUF5641"/>
</dbReference>
<name>A0ABQ9I953_9NEOP</name>
<gene>
    <name evidence="3" type="ORF">PR048_005729</name>
</gene>
<feature type="domain" description="DUF5641" evidence="2">
    <location>
        <begin position="68"/>
        <end position="149"/>
    </location>
</feature>
<evidence type="ECO:0000313" key="4">
    <source>
        <dbReference type="Proteomes" id="UP001159363"/>
    </source>
</evidence>
<dbReference type="EMBL" id="JARBHB010000002">
    <property type="protein sequence ID" value="KAJ8893146.1"/>
    <property type="molecule type" value="Genomic_DNA"/>
</dbReference>
<dbReference type="Pfam" id="PF18701">
    <property type="entry name" value="DUF5641"/>
    <property type="match status" value="1"/>
</dbReference>
<sequence length="307" mass="35055">MWVEYGHIAEGNPRQLCHELSYINACHPTEKHILLGMHSTSTYVNPVGDHGRSVRHLYLDSQSGRASELVTKLKQSIWKCWSLEYLHTLHQRTKWSDAVQKFKPDVLVLVKDSNLPPLRWKMARIVKLHAGKEGVVRVTTVRTLNGELSLPRISRNNTGQLVKPPQLTRALRVMVKFLSNLTSYGDVATGCQPVNDPENKISCSFEPVEELAPWEFQHLHLSTIWIVCKVSKKTQRKREKSFELREETSRKDELNVREKEEGKQALDADWRSSSCILPGSGSKRVRFSLLVNLGESTGLEEFGLNHE</sequence>
<accession>A0ABQ9I953</accession>
<organism evidence="3 4">
    <name type="scientific">Dryococelus australis</name>
    <dbReference type="NCBI Taxonomy" id="614101"/>
    <lineage>
        <taxon>Eukaryota</taxon>
        <taxon>Metazoa</taxon>
        <taxon>Ecdysozoa</taxon>
        <taxon>Arthropoda</taxon>
        <taxon>Hexapoda</taxon>
        <taxon>Insecta</taxon>
        <taxon>Pterygota</taxon>
        <taxon>Neoptera</taxon>
        <taxon>Polyneoptera</taxon>
        <taxon>Phasmatodea</taxon>
        <taxon>Verophasmatodea</taxon>
        <taxon>Anareolatae</taxon>
        <taxon>Phasmatidae</taxon>
        <taxon>Eurycanthinae</taxon>
        <taxon>Dryococelus</taxon>
    </lineage>
</organism>
<reference evidence="3 4" key="1">
    <citation type="submission" date="2023-02" db="EMBL/GenBank/DDBJ databases">
        <title>LHISI_Scaffold_Assembly.</title>
        <authorList>
            <person name="Stuart O.P."/>
            <person name="Cleave R."/>
            <person name="Magrath M.J.L."/>
            <person name="Mikheyev A.S."/>
        </authorList>
    </citation>
    <scope>NUCLEOTIDE SEQUENCE [LARGE SCALE GENOMIC DNA]</scope>
    <source>
        <strain evidence="3">Daus_M_001</strain>
        <tissue evidence="3">Leg muscle</tissue>
    </source>
</reference>
<dbReference type="PANTHER" id="PTHR47331">
    <property type="entry name" value="PHD-TYPE DOMAIN-CONTAINING PROTEIN"/>
    <property type="match status" value="1"/>
</dbReference>
<proteinExistence type="predicted"/>
<dbReference type="Proteomes" id="UP001159363">
    <property type="component" value="Chromosome 2"/>
</dbReference>
<protein>
    <recommendedName>
        <fullName evidence="2">DUF5641 domain-containing protein</fullName>
    </recommendedName>
</protein>
<feature type="region of interest" description="Disordered" evidence="1">
    <location>
        <begin position="239"/>
        <end position="258"/>
    </location>
</feature>
<keyword evidence="4" id="KW-1185">Reference proteome</keyword>